<organism evidence="2 3">
    <name type="scientific">Nicotiana sylvestris</name>
    <name type="common">Wood tobacco</name>
    <name type="synonym">South American tobacco</name>
    <dbReference type="NCBI Taxonomy" id="4096"/>
    <lineage>
        <taxon>Eukaryota</taxon>
        <taxon>Viridiplantae</taxon>
        <taxon>Streptophyta</taxon>
        <taxon>Embryophyta</taxon>
        <taxon>Tracheophyta</taxon>
        <taxon>Spermatophyta</taxon>
        <taxon>Magnoliopsida</taxon>
        <taxon>eudicotyledons</taxon>
        <taxon>Gunneridae</taxon>
        <taxon>Pentapetalae</taxon>
        <taxon>asterids</taxon>
        <taxon>lamiids</taxon>
        <taxon>Solanales</taxon>
        <taxon>Solanaceae</taxon>
        <taxon>Nicotianoideae</taxon>
        <taxon>Nicotianeae</taxon>
        <taxon>Nicotiana</taxon>
    </lineage>
</organism>
<dbReference type="AlphaFoldDB" id="A0A1U7X8R5"/>
<name>A0A1U7X8R5_NICSY</name>
<feature type="compositionally biased region" description="Acidic residues" evidence="1">
    <location>
        <begin position="42"/>
        <end position="84"/>
    </location>
</feature>
<feature type="compositionally biased region" description="Basic and acidic residues" evidence="1">
    <location>
        <begin position="133"/>
        <end position="152"/>
    </location>
</feature>
<dbReference type="PANTHER" id="PTHR23146">
    <property type="entry name" value="LEO1 PROTEIN"/>
    <property type="match status" value="1"/>
</dbReference>
<dbReference type="GO" id="GO:0016593">
    <property type="term" value="C:Cdc73/Paf1 complex"/>
    <property type="evidence" value="ECO:0007669"/>
    <property type="project" value="InterPro"/>
</dbReference>
<gene>
    <name evidence="3" type="primary">LOC104236299</name>
</gene>
<accession>A0A1U7X8R5</accession>
<feature type="compositionally biased region" description="Acidic residues" evidence="1">
    <location>
        <begin position="534"/>
        <end position="554"/>
    </location>
</feature>
<dbReference type="Pfam" id="PF04004">
    <property type="entry name" value="Leo1"/>
    <property type="match status" value="1"/>
</dbReference>
<feature type="compositionally biased region" description="Basic and acidic residues" evidence="1">
    <location>
        <begin position="167"/>
        <end position="186"/>
    </location>
</feature>
<feature type="compositionally biased region" description="Basic and acidic residues" evidence="1">
    <location>
        <begin position="86"/>
        <end position="99"/>
    </location>
</feature>
<feature type="region of interest" description="Disordered" evidence="1">
    <location>
        <begin position="508"/>
        <end position="635"/>
    </location>
</feature>
<dbReference type="Proteomes" id="UP000189701">
    <property type="component" value="Unplaced"/>
</dbReference>
<feature type="compositionally biased region" description="Acidic residues" evidence="1">
    <location>
        <begin position="187"/>
        <end position="216"/>
    </location>
</feature>
<dbReference type="GO" id="GO:0032968">
    <property type="term" value="P:positive regulation of transcription elongation by RNA polymerase II"/>
    <property type="evidence" value="ECO:0007669"/>
    <property type="project" value="TreeGrafter"/>
</dbReference>
<reference evidence="2" key="1">
    <citation type="journal article" date="2013" name="Genome Biol.">
        <title>Reference genomes and transcriptomes of Nicotiana sylvestris and Nicotiana tomentosiformis.</title>
        <authorList>
            <person name="Sierro N."/>
            <person name="Battey J.N."/>
            <person name="Ouadi S."/>
            <person name="Bovet L."/>
            <person name="Goepfert S."/>
            <person name="Bakaher N."/>
            <person name="Peitsch M.C."/>
            <person name="Ivanov N.V."/>
        </authorList>
    </citation>
    <scope>NUCLEOTIDE SEQUENCE [LARGE SCALE GENOMIC DNA]</scope>
</reference>
<feature type="compositionally biased region" description="Basic and acidic residues" evidence="1">
    <location>
        <begin position="106"/>
        <end position="117"/>
    </location>
</feature>
<feature type="compositionally biased region" description="Acidic residues" evidence="1">
    <location>
        <begin position="18"/>
        <end position="31"/>
    </location>
</feature>
<sequence length="635" mass="73278">MVGEEKRHQMMQNLFGDQSEEEEEEEEEVESEHESNRQPDYASDDGDGGLEPEGEGEADVEGEGEVEVEGQGEAEMESEGEMQDVDPGHGESEGERDQSSQEIEVGDQKVESEGRDSESDEKEEYGQRVVTSRRREVIDSESERTEENRFGDNEDEEVNQARSPRSPGEEKDEAHISSAPEIRDVFGDSEDEEEADYVVQDQIDEEQNISPMEEETSYGKVRPEDIIPEDDGGYESEEEQVESKTKEKPVGPPLELEIPLRPPPAYSDKMNLIKVSNIMGIDPKPFDPETYVEEDVFVTDESGSKKRISLVNNIVRWRKVKKPDGTTTVESNARFVEWSDGSVQLMIGNEVLDMSVQDAQHDQAHLFLRHGKGILQSQGRILRKMRFMPSSLTSNSHRLLTALVDSRHKKVYKVKNCFTDIDPEREKEQKEKAESQTIRANVILNRKKEKVSRKYMPAVRRERQLSPGFLEDALEEEEDTDYYDSRRSAARRRFEEDLEMEAQAEKRIINAKKKDIPRQTSLSASKHSRRPIDFEDSEKEESEYETEEEEEEEERSPPRRRDVQEEQEYEEEEERDQGEEEEAYEESEEEAEEPKQNARESAPSKRKGIESDEESPPRKTTTHRRMAIVYDSEED</sequence>
<feature type="compositionally biased region" description="Acidic residues" evidence="1">
    <location>
        <begin position="565"/>
        <end position="592"/>
    </location>
</feature>
<dbReference type="GO" id="GO:1990269">
    <property type="term" value="F:RNA polymerase II C-terminal domain phosphoserine binding"/>
    <property type="evidence" value="ECO:0007669"/>
    <property type="project" value="TreeGrafter"/>
</dbReference>
<reference evidence="3" key="2">
    <citation type="submission" date="2025-08" db="UniProtKB">
        <authorList>
            <consortium name="RefSeq"/>
        </authorList>
    </citation>
    <scope>IDENTIFICATION</scope>
    <source>
        <tissue evidence="3">Leaf</tissue>
    </source>
</reference>
<dbReference type="InterPro" id="IPR007149">
    <property type="entry name" value="Leo1"/>
</dbReference>
<evidence type="ECO:0000313" key="2">
    <source>
        <dbReference type="Proteomes" id="UP000189701"/>
    </source>
</evidence>
<dbReference type="PANTHER" id="PTHR23146:SF0">
    <property type="entry name" value="RNA POLYMERASE-ASSOCIATED PROTEIN LEO1"/>
    <property type="match status" value="1"/>
</dbReference>
<evidence type="ECO:0000256" key="1">
    <source>
        <dbReference type="SAM" id="MobiDB-lite"/>
    </source>
</evidence>
<evidence type="ECO:0000313" key="3">
    <source>
        <dbReference type="RefSeq" id="XP_009788497.1"/>
    </source>
</evidence>
<feature type="region of interest" description="Disordered" evidence="1">
    <location>
        <begin position="1"/>
        <end position="262"/>
    </location>
</feature>
<feature type="compositionally biased region" description="Acidic residues" evidence="1">
    <location>
        <begin position="226"/>
        <end position="240"/>
    </location>
</feature>
<keyword evidence="2" id="KW-1185">Reference proteome</keyword>
<feature type="compositionally biased region" description="Basic and acidic residues" evidence="1">
    <location>
        <begin position="508"/>
        <end position="517"/>
    </location>
</feature>
<dbReference type="RefSeq" id="XP_009788497.1">
    <property type="nucleotide sequence ID" value="XM_009790195.1"/>
</dbReference>
<proteinExistence type="predicted"/>
<dbReference type="GeneID" id="104236299"/>
<protein>
    <submittedName>
        <fullName evidence="3">RNA polymerase-associated protein LEO1 isoform X2</fullName>
    </submittedName>
</protein>
<dbReference type="GO" id="GO:0006368">
    <property type="term" value="P:transcription elongation by RNA polymerase II"/>
    <property type="evidence" value="ECO:0007669"/>
    <property type="project" value="InterPro"/>
</dbReference>
<feature type="compositionally biased region" description="Basic and acidic residues" evidence="1">
    <location>
        <begin position="555"/>
        <end position="564"/>
    </location>
</feature>